<organism evidence="1 2">
    <name type="scientific">Campylobacter magnus</name>
    <dbReference type="NCBI Taxonomy" id="3026462"/>
    <lineage>
        <taxon>Bacteria</taxon>
        <taxon>Pseudomonadati</taxon>
        <taxon>Campylobacterota</taxon>
        <taxon>Epsilonproteobacteria</taxon>
        <taxon>Campylobacterales</taxon>
        <taxon>Campylobacteraceae</taxon>
        <taxon>Campylobacter</taxon>
    </lineage>
</organism>
<dbReference type="RefSeq" id="WP_302244948.1">
    <property type="nucleotide sequence ID" value="NZ_JAULJQ010000031.1"/>
</dbReference>
<protein>
    <submittedName>
        <fullName evidence="1">Uncharacterized protein</fullName>
    </submittedName>
</protein>
<accession>A0ABT8T8T8</accession>
<evidence type="ECO:0000313" key="2">
    <source>
        <dbReference type="Proteomes" id="UP001171111"/>
    </source>
</evidence>
<reference evidence="1 2" key="1">
    <citation type="submission" date="2023-06" db="EMBL/GenBank/DDBJ databases">
        <title>Campylobacter magnum sp. nov., isolated from cecal contents of domestic pigs (Sus scrofa domesticus).</title>
        <authorList>
            <person name="Papic B."/>
            <person name="Gruntar I."/>
        </authorList>
    </citation>
    <scope>NUCLEOTIDE SEQUENCE [LARGE SCALE GENOMIC DNA]</scope>
    <source>
        <strain evidence="2">34484-21</strain>
    </source>
</reference>
<sequence length="87" mass="10065">MQLLKSFFKAHEQDDIYFDHNDLKDFLDIGGLSYIKEIKANEQSIVSKIKELFDAESELYNLKSAKIAFIHISTRPDLPFEIAQSTI</sequence>
<proteinExistence type="predicted"/>
<feature type="non-terminal residue" evidence="1">
    <location>
        <position position="87"/>
    </location>
</feature>
<name>A0ABT8T8T8_9BACT</name>
<dbReference type="EMBL" id="JAULJQ010000031">
    <property type="protein sequence ID" value="MDO2410144.1"/>
    <property type="molecule type" value="Genomic_DNA"/>
</dbReference>
<evidence type="ECO:0000313" key="1">
    <source>
        <dbReference type="EMBL" id="MDO2410144.1"/>
    </source>
</evidence>
<dbReference type="Proteomes" id="UP001171111">
    <property type="component" value="Unassembled WGS sequence"/>
</dbReference>
<keyword evidence="2" id="KW-1185">Reference proteome</keyword>
<gene>
    <name evidence="1" type="ORF">Q2362_08625</name>
</gene>
<comment type="caution">
    <text evidence="1">The sequence shown here is derived from an EMBL/GenBank/DDBJ whole genome shotgun (WGS) entry which is preliminary data.</text>
</comment>